<proteinExistence type="predicted"/>
<dbReference type="Pfam" id="PF00226">
    <property type="entry name" value="DnaJ"/>
    <property type="match status" value="1"/>
</dbReference>
<dbReference type="RefSeq" id="WP_005662166.1">
    <property type="nucleotide sequence ID" value="NZ_ABTR02000001.1"/>
</dbReference>
<accession>D2Z3Z8</accession>
<keyword evidence="3" id="KW-1133">Transmembrane helix</keyword>
<dbReference type="Gene3D" id="1.10.287.110">
    <property type="entry name" value="DnaJ domain"/>
    <property type="match status" value="1"/>
</dbReference>
<organism evidence="5 6">
    <name type="scientific">Dethiosulfovibrio peptidovorans DSM 11002</name>
    <dbReference type="NCBI Taxonomy" id="469381"/>
    <lineage>
        <taxon>Bacteria</taxon>
        <taxon>Thermotogati</taxon>
        <taxon>Synergistota</taxon>
        <taxon>Synergistia</taxon>
        <taxon>Synergistales</taxon>
        <taxon>Dethiosulfovibrionaceae</taxon>
        <taxon>Dethiosulfovibrio</taxon>
    </lineage>
</organism>
<protein>
    <submittedName>
        <fullName evidence="5">Heat shock protein DnaJ domain protein</fullName>
    </submittedName>
</protein>
<dbReference type="GO" id="GO:0005737">
    <property type="term" value="C:cytoplasm"/>
    <property type="evidence" value="ECO:0007669"/>
    <property type="project" value="TreeGrafter"/>
</dbReference>
<feature type="domain" description="J" evidence="4">
    <location>
        <begin position="69"/>
        <end position="133"/>
    </location>
</feature>
<dbReference type="PANTHER" id="PTHR43096">
    <property type="entry name" value="DNAJ HOMOLOG 1, MITOCHONDRIAL-RELATED"/>
    <property type="match status" value="1"/>
</dbReference>
<keyword evidence="5" id="KW-0346">Stress response</keyword>
<dbReference type="PROSITE" id="PS50076">
    <property type="entry name" value="DNAJ_2"/>
    <property type="match status" value="1"/>
</dbReference>
<dbReference type="AlphaFoldDB" id="D2Z3Z8"/>
<dbReference type="PANTHER" id="PTHR43096:SF52">
    <property type="entry name" value="DNAJ HOMOLOG 1, MITOCHONDRIAL-RELATED"/>
    <property type="match status" value="1"/>
</dbReference>
<feature type="compositionally biased region" description="Gly residues" evidence="2">
    <location>
        <begin position="38"/>
        <end position="61"/>
    </location>
</feature>
<feature type="transmembrane region" description="Helical" evidence="3">
    <location>
        <begin position="12"/>
        <end position="33"/>
    </location>
</feature>
<dbReference type="CDD" id="cd06257">
    <property type="entry name" value="DnaJ"/>
    <property type="match status" value="1"/>
</dbReference>
<dbReference type="EMBL" id="ABTR02000001">
    <property type="protein sequence ID" value="EFC92259.1"/>
    <property type="molecule type" value="Genomic_DNA"/>
</dbReference>
<evidence type="ECO:0000313" key="6">
    <source>
        <dbReference type="Proteomes" id="UP000006427"/>
    </source>
</evidence>
<dbReference type="PRINTS" id="PR00625">
    <property type="entry name" value="JDOMAIN"/>
</dbReference>
<dbReference type="Proteomes" id="UP000006427">
    <property type="component" value="Unassembled WGS sequence"/>
</dbReference>
<dbReference type="InterPro" id="IPR036869">
    <property type="entry name" value="J_dom_sf"/>
</dbReference>
<evidence type="ECO:0000259" key="4">
    <source>
        <dbReference type="PROSITE" id="PS50076"/>
    </source>
</evidence>
<feature type="region of interest" description="Disordered" evidence="2">
    <location>
        <begin position="38"/>
        <end position="62"/>
    </location>
</feature>
<dbReference type="eggNOG" id="COG1076">
    <property type="taxonomic scope" value="Bacteria"/>
</dbReference>
<dbReference type="PaxDb" id="469381-Dpep_2237"/>
<keyword evidence="1" id="KW-0143">Chaperone</keyword>
<keyword evidence="3" id="KW-0812">Transmembrane</keyword>
<dbReference type="OrthoDB" id="9779889at2"/>
<dbReference type="SMART" id="SM00271">
    <property type="entry name" value="DnaJ"/>
    <property type="match status" value="1"/>
</dbReference>
<sequence>MALILRLLRLLLPLFLFYLIGKILRSFIAVYMYQRSRGGGGSSGSGYGNPGGERSGSGGFSYDGRSTIDPYIVLGCSRSSSTDEIKKKYRELIAKYHPDRFVGMSLDDDFVKLASRKFQEIQAAYDSIRKERGF</sequence>
<dbReference type="STRING" id="469381.Dpep_2237"/>
<keyword evidence="6" id="KW-1185">Reference proteome</keyword>
<dbReference type="SUPFAM" id="SSF46565">
    <property type="entry name" value="Chaperone J-domain"/>
    <property type="match status" value="1"/>
</dbReference>
<comment type="caution">
    <text evidence="5">The sequence shown here is derived from an EMBL/GenBank/DDBJ whole genome shotgun (WGS) entry which is preliminary data.</text>
</comment>
<dbReference type="GO" id="GO:0042026">
    <property type="term" value="P:protein refolding"/>
    <property type="evidence" value="ECO:0007669"/>
    <property type="project" value="TreeGrafter"/>
</dbReference>
<dbReference type="GO" id="GO:0051082">
    <property type="term" value="F:unfolded protein binding"/>
    <property type="evidence" value="ECO:0007669"/>
    <property type="project" value="TreeGrafter"/>
</dbReference>
<evidence type="ECO:0000256" key="2">
    <source>
        <dbReference type="SAM" id="MobiDB-lite"/>
    </source>
</evidence>
<gene>
    <name evidence="5" type="ORF">Dpep_2237</name>
</gene>
<evidence type="ECO:0000256" key="1">
    <source>
        <dbReference type="ARBA" id="ARBA00023186"/>
    </source>
</evidence>
<evidence type="ECO:0000313" key="5">
    <source>
        <dbReference type="EMBL" id="EFC92259.1"/>
    </source>
</evidence>
<keyword evidence="3" id="KW-0472">Membrane</keyword>
<reference evidence="5 6" key="1">
    <citation type="journal article" date="2010" name="Stand. Genomic Sci.">
        <title>Permanent draft genome sequence of Dethiosulfovibrio peptidovorans type strain (SEBR 4207).</title>
        <authorList>
            <person name="Labutti K."/>
            <person name="Mayilraj S."/>
            <person name="Clum A."/>
            <person name="Lucas S."/>
            <person name="Glavina Del Rio T."/>
            <person name="Nolan M."/>
            <person name="Tice H."/>
            <person name="Cheng J.F."/>
            <person name="Pitluck S."/>
            <person name="Liolios K."/>
            <person name="Ivanova N."/>
            <person name="Mavromatis K."/>
            <person name="Mikhailova N."/>
            <person name="Pati A."/>
            <person name="Goodwin L."/>
            <person name="Chen A."/>
            <person name="Palaniappan K."/>
            <person name="Land M."/>
            <person name="Hauser L."/>
            <person name="Chang Y.J."/>
            <person name="Jeffries C.D."/>
            <person name="Rohde M."/>
            <person name="Spring S."/>
            <person name="Goker M."/>
            <person name="Woyke T."/>
            <person name="Bristow J."/>
            <person name="Eisen J.A."/>
            <person name="Markowitz V."/>
            <person name="Hugenholtz P."/>
            <person name="Kyrpides N.C."/>
            <person name="Klenk H.P."/>
            <person name="Lapidus A."/>
        </authorList>
    </citation>
    <scope>NUCLEOTIDE SEQUENCE [LARGE SCALE GENOMIC DNA]</scope>
    <source>
        <strain evidence="5 6">DSM 11002</strain>
    </source>
</reference>
<name>D2Z3Z8_9BACT</name>
<dbReference type="InterPro" id="IPR001623">
    <property type="entry name" value="DnaJ_domain"/>
</dbReference>
<evidence type="ECO:0000256" key="3">
    <source>
        <dbReference type="SAM" id="Phobius"/>
    </source>
</evidence>